<proteinExistence type="inferred from homology"/>
<dbReference type="KEGG" id="nao:Y958_02240"/>
<keyword evidence="12 15" id="KW-0648">Protein biosynthesis</keyword>
<dbReference type="InterPro" id="IPR009061">
    <property type="entry name" value="DNA-bd_dom_put_sf"/>
</dbReference>
<dbReference type="Gene3D" id="3.30.56.10">
    <property type="match status" value="2"/>
</dbReference>
<comment type="cofactor">
    <cofactor evidence="15">
        <name>Mg(2+)</name>
        <dbReference type="ChEBI" id="CHEBI:18420"/>
    </cofactor>
    <text evidence="15">Binds 2 magnesium ions per tetramer.</text>
</comment>
<dbReference type="InterPro" id="IPR012340">
    <property type="entry name" value="NA-bd_OB-fold"/>
</dbReference>
<dbReference type="CDD" id="cd02796">
    <property type="entry name" value="tRNA_bind_bactPheRS"/>
    <property type="match status" value="1"/>
</dbReference>
<evidence type="ECO:0000259" key="18">
    <source>
        <dbReference type="PROSITE" id="PS51447"/>
    </source>
</evidence>
<keyword evidence="8 15" id="KW-0547">Nucleotide-binding</keyword>
<comment type="similarity">
    <text evidence="2 15">Belongs to the phenylalanyl-tRNA synthetase beta subunit family. Type 1 subfamily.</text>
</comment>
<dbReference type="GO" id="GO:0000287">
    <property type="term" value="F:magnesium ion binding"/>
    <property type="evidence" value="ECO:0007669"/>
    <property type="project" value="UniProtKB-UniRule"/>
</dbReference>
<organism evidence="20 21">
    <name type="scientific">Nitrospirillum viridazoti CBAmc</name>
    <dbReference type="NCBI Taxonomy" id="1441467"/>
    <lineage>
        <taxon>Bacteria</taxon>
        <taxon>Pseudomonadati</taxon>
        <taxon>Pseudomonadota</taxon>
        <taxon>Alphaproteobacteria</taxon>
        <taxon>Rhodospirillales</taxon>
        <taxon>Azospirillaceae</taxon>
        <taxon>Nitrospirillum</taxon>
        <taxon>Nitrospirillum viridazoti</taxon>
    </lineage>
</organism>
<dbReference type="PROSITE" id="PS50886">
    <property type="entry name" value="TRBD"/>
    <property type="match status" value="1"/>
</dbReference>
<dbReference type="PANTHER" id="PTHR10947">
    <property type="entry name" value="PHENYLALANYL-TRNA SYNTHETASE BETA CHAIN AND LEUCINE-RICH REPEAT-CONTAINING PROTEIN 47"/>
    <property type="match status" value="1"/>
</dbReference>
<evidence type="ECO:0000256" key="5">
    <source>
        <dbReference type="ARBA" id="ARBA00022555"/>
    </source>
</evidence>
<dbReference type="FunFam" id="2.40.50.140:FF:000045">
    <property type="entry name" value="Phenylalanine--tRNA ligase beta subunit"/>
    <property type="match status" value="1"/>
</dbReference>
<dbReference type="PROSITE" id="PS51447">
    <property type="entry name" value="FDX_ACB"/>
    <property type="match status" value="1"/>
</dbReference>
<comment type="subunit">
    <text evidence="3 15">Tetramer of two alpha and two beta subunits.</text>
</comment>
<comment type="catalytic activity">
    <reaction evidence="14 15">
        <text>tRNA(Phe) + L-phenylalanine + ATP = L-phenylalanyl-tRNA(Phe) + AMP + diphosphate + H(+)</text>
        <dbReference type="Rhea" id="RHEA:19413"/>
        <dbReference type="Rhea" id="RHEA-COMP:9668"/>
        <dbReference type="Rhea" id="RHEA-COMP:9699"/>
        <dbReference type="ChEBI" id="CHEBI:15378"/>
        <dbReference type="ChEBI" id="CHEBI:30616"/>
        <dbReference type="ChEBI" id="CHEBI:33019"/>
        <dbReference type="ChEBI" id="CHEBI:58095"/>
        <dbReference type="ChEBI" id="CHEBI:78442"/>
        <dbReference type="ChEBI" id="CHEBI:78531"/>
        <dbReference type="ChEBI" id="CHEBI:456215"/>
        <dbReference type="EC" id="6.1.1.20"/>
    </reaction>
</comment>
<dbReference type="CDD" id="cd00769">
    <property type="entry name" value="PheRS_beta_core"/>
    <property type="match status" value="1"/>
</dbReference>
<dbReference type="SMART" id="SM00873">
    <property type="entry name" value="B3_4"/>
    <property type="match status" value="1"/>
</dbReference>
<dbReference type="Gene3D" id="2.40.50.140">
    <property type="entry name" value="Nucleic acid-binding proteins"/>
    <property type="match status" value="1"/>
</dbReference>
<dbReference type="InterPro" id="IPR005121">
    <property type="entry name" value="Fdx_antiC-bd"/>
</dbReference>
<evidence type="ECO:0000256" key="8">
    <source>
        <dbReference type="ARBA" id="ARBA00022741"/>
    </source>
</evidence>
<dbReference type="SMART" id="SM00896">
    <property type="entry name" value="FDX-ACB"/>
    <property type="match status" value="1"/>
</dbReference>
<accession>A0A248JM35</accession>
<dbReference type="InterPro" id="IPR005147">
    <property type="entry name" value="tRNA_synthase_B5-dom"/>
</dbReference>
<evidence type="ECO:0000256" key="13">
    <source>
        <dbReference type="ARBA" id="ARBA00023146"/>
    </source>
</evidence>
<evidence type="ECO:0000256" key="2">
    <source>
        <dbReference type="ARBA" id="ARBA00008653"/>
    </source>
</evidence>
<keyword evidence="10 15" id="KW-0460">Magnesium</keyword>
<keyword evidence="4 15" id="KW-0963">Cytoplasm</keyword>
<feature type="binding site" evidence="15">
    <location>
        <position position="458"/>
    </location>
    <ligand>
        <name>Mg(2+)</name>
        <dbReference type="ChEBI" id="CHEBI:18420"/>
        <note>shared with alpha subunit</note>
    </ligand>
</feature>
<reference evidence="20 21" key="1">
    <citation type="submission" date="2017-06" db="EMBL/GenBank/DDBJ databases">
        <title>Complete genome sequence of Nitrospirillum amazonense strain CBAmC, an endophytic nitrogen-fixing and plant growth-promoting bacterium, isolated from sugarcane.</title>
        <authorList>
            <person name="Schwab S."/>
            <person name="dos Santos Teixeira K.R."/>
            <person name="Simoes Araujo J.L."/>
            <person name="Soares Vidal M."/>
            <person name="Borges de Freitas H.R."/>
            <person name="Rivello Crivelaro A.L."/>
            <person name="Bueno de Camargo Nunes A."/>
            <person name="dos Santos C.M."/>
            <person name="Palmeira da Silva Rosa D."/>
            <person name="da Silva Padilha D."/>
            <person name="da Silva E."/>
            <person name="Araujo Terra L."/>
            <person name="Soares Mendes V."/>
            <person name="Farinelli L."/>
            <person name="Magalhaes Cruz L."/>
            <person name="Baldani J.I."/>
        </authorList>
    </citation>
    <scope>NUCLEOTIDE SEQUENCE [LARGE SCALE GENOMIC DNA]</scope>
    <source>
        <strain evidence="20 21">CBAmC</strain>
    </source>
</reference>
<evidence type="ECO:0000256" key="1">
    <source>
        <dbReference type="ARBA" id="ARBA00004496"/>
    </source>
</evidence>
<dbReference type="Gene3D" id="3.30.930.10">
    <property type="entry name" value="Bira Bifunctional Protein, Domain 2"/>
    <property type="match status" value="1"/>
</dbReference>
<evidence type="ECO:0000256" key="12">
    <source>
        <dbReference type="ARBA" id="ARBA00022917"/>
    </source>
</evidence>
<dbReference type="NCBIfam" id="TIGR00472">
    <property type="entry name" value="pheT_bact"/>
    <property type="match status" value="1"/>
</dbReference>
<dbReference type="FunFam" id="3.30.70.380:FF:000001">
    <property type="entry name" value="Phenylalanine--tRNA ligase beta subunit"/>
    <property type="match status" value="1"/>
</dbReference>
<feature type="domain" description="B5" evidence="19">
    <location>
        <begin position="399"/>
        <end position="474"/>
    </location>
</feature>
<dbReference type="SUPFAM" id="SSF54991">
    <property type="entry name" value="Anticodon-binding domain of PheRS"/>
    <property type="match status" value="1"/>
</dbReference>
<dbReference type="Proteomes" id="UP000197153">
    <property type="component" value="Chromosome 1"/>
</dbReference>
<keyword evidence="6 15" id="KW-0436">Ligase</keyword>
<evidence type="ECO:0000256" key="11">
    <source>
        <dbReference type="ARBA" id="ARBA00022884"/>
    </source>
</evidence>
<dbReference type="InterPro" id="IPR002547">
    <property type="entry name" value="tRNA-bd_dom"/>
</dbReference>
<keyword evidence="11 16" id="KW-0694">RNA-binding</keyword>
<gene>
    <name evidence="15" type="primary">pheT</name>
    <name evidence="20" type="ORF">Y958_02240</name>
</gene>
<keyword evidence="13 15" id="KW-0030">Aminoacyl-tRNA synthetase</keyword>
<dbReference type="InterPro" id="IPR045864">
    <property type="entry name" value="aa-tRNA-synth_II/BPL/LPL"/>
</dbReference>
<evidence type="ECO:0000256" key="9">
    <source>
        <dbReference type="ARBA" id="ARBA00022840"/>
    </source>
</evidence>
<dbReference type="PANTHER" id="PTHR10947:SF0">
    <property type="entry name" value="PHENYLALANINE--TRNA LIGASE BETA SUBUNIT"/>
    <property type="match status" value="1"/>
</dbReference>
<evidence type="ECO:0000256" key="14">
    <source>
        <dbReference type="ARBA" id="ARBA00049255"/>
    </source>
</evidence>
<evidence type="ECO:0000256" key="10">
    <source>
        <dbReference type="ARBA" id="ARBA00022842"/>
    </source>
</evidence>
<dbReference type="GO" id="GO:0004826">
    <property type="term" value="F:phenylalanine-tRNA ligase activity"/>
    <property type="evidence" value="ECO:0007669"/>
    <property type="project" value="UniProtKB-UniRule"/>
</dbReference>
<dbReference type="GO" id="GO:0000049">
    <property type="term" value="F:tRNA binding"/>
    <property type="evidence" value="ECO:0007669"/>
    <property type="project" value="UniProtKB-UniRule"/>
</dbReference>
<keyword evidence="9 15" id="KW-0067">ATP-binding</keyword>
<dbReference type="EC" id="6.1.1.20" evidence="15"/>
<dbReference type="HAMAP" id="MF_00283">
    <property type="entry name" value="Phe_tRNA_synth_beta1"/>
    <property type="match status" value="1"/>
</dbReference>
<dbReference type="GO" id="GO:0005524">
    <property type="term" value="F:ATP binding"/>
    <property type="evidence" value="ECO:0007669"/>
    <property type="project" value="UniProtKB-UniRule"/>
</dbReference>
<dbReference type="RefSeq" id="WP_088870739.1">
    <property type="nucleotide sequence ID" value="NZ_CP022110.1"/>
</dbReference>
<evidence type="ECO:0000256" key="15">
    <source>
        <dbReference type="HAMAP-Rule" id="MF_00283"/>
    </source>
</evidence>
<dbReference type="InterPro" id="IPR033714">
    <property type="entry name" value="tRNA_bind_bactPheRS"/>
</dbReference>
<evidence type="ECO:0000313" key="21">
    <source>
        <dbReference type="Proteomes" id="UP000197153"/>
    </source>
</evidence>
<dbReference type="SUPFAM" id="SSF55681">
    <property type="entry name" value="Class II aaRS and biotin synthetases"/>
    <property type="match status" value="1"/>
</dbReference>
<dbReference type="Pfam" id="PF17759">
    <property type="entry name" value="tRNA_synthFbeta"/>
    <property type="match status" value="1"/>
</dbReference>
<keyword evidence="21" id="KW-1185">Reference proteome</keyword>
<evidence type="ECO:0000256" key="7">
    <source>
        <dbReference type="ARBA" id="ARBA00022723"/>
    </source>
</evidence>
<dbReference type="NCBIfam" id="NF045760">
    <property type="entry name" value="YtpR"/>
    <property type="match status" value="1"/>
</dbReference>
<feature type="domain" description="TRNA-binding" evidence="17">
    <location>
        <begin position="39"/>
        <end position="149"/>
    </location>
</feature>
<evidence type="ECO:0000259" key="17">
    <source>
        <dbReference type="PROSITE" id="PS50886"/>
    </source>
</evidence>
<dbReference type="Gene3D" id="3.50.40.10">
    <property type="entry name" value="Phenylalanyl-trna Synthetase, Chain B, domain 3"/>
    <property type="match status" value="1"/>
</dbReference>
<dbReference type="Pfam" id="PF01588">
    <property type="entry name" value="tRNA_bind"/>
    <property type="match status" value="1"/>
</dbReference>
<dbReference type="InterPro" id="IPR004532">
    <property type="entry name" value="Phe-tRNA-ligase_IIc_bsu_bact"/>
</dbReference>
<dbReference type="Pfam" id="PF03484">
    <property type="entry name" value="B5"/>
    <property type="match status" value="1"/>
</dbReference>
<dbReference type="InterPro" id="IPR045060">
    <property type="entry name" value="Phe-tRNA-ligase_IIc_bsu"/>
</dbReference>
<dbReference type="SUPFAM" id="SSF46955">
    <property type="entry name" value="Putative DNA-binding domain"/>
    <property type="match status" value="1"/>
</dbReference>
<dbReference type="InterPro" id="IPR041616">
    <property type="entry name" value="PheRS_beta_core"/>
</dbReference>
<dbReference type="Gene3D" id="3.30.70.380">
    <property type="entry name" value="Ferrodoxin-fold anticodon-binding domain"/>
    <property type="match status" value="1"/>
</dbReference>
<dbReference type="InterPro" id="IPR036690">
    <property type="entry name" value="Fdx_antiC-bd_sf"/>
</dbReference>
<dbReference type="AlphaFoldDB" id="A0A248JM35"/>
<feature type="domain" description="FDX-ACB" evidence="18">
    <location>
        <begin position="703"/>
        <end position="796"/>
    </location>
</feature>
<sequence length="797" mass="83429">MKFTLSWLKQHLETDAPLDVITDKLTALGLEVEGVEDTGKALAPFVIAKVLSAEKHPNADKLRVAMVDTGKGEPVQVVCGAPNCRAGITVVFASPGAVVPATGDTLKVGAIRGVESRGMLCSERELNLSDEHNGIIELPEEAPVGTSFAAWRKLDDAVIEISLTPDRVDCAGVYGIARDLAAAGLGTLKPLDTAPAPGVFPAPVKVALETAACPQFAARVVRGVRNGPSPQWLQDKLTAVGLRPISALVDITNLMTLDQVRPLHVFDAAKVQGDLTVRESTAGETLLALNGKEYVLPAGLTVIADASGAVLSLGGIMGGESTGVSETTTNVIIEAALFEPAKVAEAGRALQIDSDARYRFERGVDPASVVSGIEQATRLVLELCGGEAGEVFVAGAEPAWRRPLTLRPARVAHLGGVDVPETDQVRILTALGFETSQKDGLIHAVPPSWRADVHGEADLVEEVLRIHGFDAIPTTSLPRDEGLPKVAVTPKQRRTATVRRLLASRGMLEAITWSFLAPETAKLFGGAPDELALLNPISADLAIMRPSVLANLAAAAGRNAARGYADLALFEVGPAFRDGSEKGQDLIAAGVRAGLAVARHWAKGTRPVDAYDAKADAIAALEAAGAPTANLVVSTDAPGWYHPGRSGCLRLGPTVLARFGELHPAVLEALDLTGPLVAFEVFLDLIPQPKKKGGTEKPKLELSAFQPISRDFAFVVEAGVEADRLIRAAKGADKALITGVQLFDVYQGPGVETGFKSIALSVTLQPVDKTLTDAEIEAVAAKVVAAVTKATGAVLRG</sequence>
<dbReference type="SMART" id="SM00874">
    <property type="entry name" value="B5"/>
    <property type="match status" value="1"/>
</dbReference>
<evidence type="ECO:0000256" key="3">
    <source>
        <dbReference type="ARBA" id="ARBA00011209"/>
    </source>
</evidence>
<protein>
    <recommendedName>
        <fullName evidence="15">Phenylalanine--tRNA ligase beta subunit</fullName>
        <ecNumber evidence="15">6.1.1.20</ecNumber>
    </recommendedName>
    <alternativeName>
        <fullName evidence="15">Phenylalanyl-tRNA synthetase beta subunit</fullName>
        <shortName evidence="15">PheRS</shortName>
    </alternativeName>
</protein>
<feature type="binding site" evidence="15">
    <location>
        <position position="462"/>
    </location>
    <ligand>
        <name>Mg(2+)</name>
        <dbReference type="ChEBI" id="CHEBI:18420"/>
        <note>shared with alpha subunit</note>
    </ligand>
</feature>
<feature type="binding site" evidence="15">
    <location>
        <position position="461"/>
    </location>
    <ligand>
        <name>Mg(2+)</name>
        <dbReference type="ChEBI" id="CHEBI:18420"/>
        <note>shared with alpha subunit</note>
    </ligand>
</feature>
<dbReference type="Pfam" id="PF03483">
    <property type="entry name" value="B3_4"/>
    <property type="match status" value="1"/>
</dbReference>
<evidence type="ECO:0000259" key="19">
    <source>
        <dbReference type="PROSITE" id="PS51483"/>
    </source>
</evidence>
<dbReference type="InterPro" id="IPR005146">
    <property type="entry name" value="B3/B4_tRNA-bd"/>
</dbReference>
<evidence type="ECO:0000313" key="20">
    <source>
        <dbReference type="EMBL" id="ASG19777.1"/>
    </source>
</evidence>
<name>A0A248JM35_9PROT</name>
<dbReference type="GO" id="GO:0006432">
    <property type="term" value="P:phenylalanyl-tRNA aminoacylation"/>
    <property type="evidence" value="ECO:0007669"/>
    <property type="project" value="UniProtKB-UniRule"/>
</dbReference>
<evidence type="ECO:0000256" key="4">
    <source>
        <dbReference type="ARBA" id="ARBA00022490"/>
    </source>
</evidence>
<comment type="subcellular location">
    <subcellularLocation>
        <location evidence="1 15">Cytoplasm</location>
    </subcellularLocation>
</comment>
<dbReference type="EMBL" id="CP022110">
    <property type="protein sequence ID" value="ASG19777.1"/>
    <property type="molecule type" value="Genomic_DNA"/>
</dbReference>
<dbReference type="SUPFAM" id="SSF50249">
    <property type="entry name" value="Nucleic acid-binding proteins"/>
    <property type="match status" value="1"/>
</dbReference>
<dbReference type="InterPro" id="IPR020825">
    <property type="entry name" value="Phe-tRNA_synthase-like_B3/B4"/>
</dbReference>
<evidence type="ECO:0000256" key="6">
    <source>
        <dbReference type="ARBA" id="ARBA00022598"/>
    </source>
</evidence>
<dbReference type="PROSITE" id="PS51483">
    <property type="entry name" value="B5"/>
    <property type="match status" value="1"/>
</dbReference>
<evidence type="ECO:0000256" key="16">
    <source>
        <dbReference type="PROSITE-ProRule" id="PRU00209"/>
    </source>
</evidence>
<dbReference type="GO" id="GO:0009328">
    <property type="term" value="C:phenylalanine-tRNA ligase complex"/>
    <property type="evidence" value="ECO:0007669"/>
    <property type="project" value="TreeGrafter"/>
</dbReference>
<feature type="binding site" evidence="15">
    <location>
        <position position="452"/>
    </location>
    <ligand>
        <name>Mg(2+)</name>
        <dbReference type="ChEBI" id="CHEBI:18420"/>
        <note>shared with alpha subunit</note>
    </ligand>
</feature>
<dbReference type="SUPFAM" id="SSF56037">
    <property type="entry name" value="PheT/TilS domain"/>
    <property type="match status" value="1"/>
</dbReference>
<keyword evidence="7 15" id="KW-0479">Metal-binding</keyword>
<dbReference type="Pfam" id="PF03147">
    <property type="entry name" value="FDX-ACB"/>
    <property type="match status" value="1"/>
</dbReference>
<keyword evidence="5 16" id="KW-0820">tRNA-binding</keyword>